<organism evidence="8 9">
    <name type="scientific">Patiria miniata</name>
    <name type="common">Bat star</name>
    <name type="synonym">Asterina miniata</name>
    <dbReference type="NCBI Taxonomy" id="46514"/>
    <lineage>
        <taxon>Eukaryota</taxon>
        <taxon>Metazoa</taxon>
        <taxon>Echinodermata</taxon>
        <taxon>Eleutherozoa</taxon>
        <taxon>Asterozoa</taxon>
        <taxon>Asteroidea</taxon>
        <taxon>Valvatacea</taxon>
        <taxon>Valvatida</taxon>
        <taxon>Asterinidae</taxon>
        <taxon>Patiria</taxon>
    </lineage>
</organism>
<dbReference type="CDD" id="cd16449">
    <property type="entry name" value="RING-HC"/>
    <property type="match status" value="1"/>
</dbReference>
<keyword evidence="1" id="KW-0479">Metal-binding</keyword>
<dbReference type="SUPFAM" id="SSF57850">
    <property type="entry name" value="RING/U-box"/>
    <property type="match status" value="1"/>
</dbReference>
<dbReference type="InterPro" id="IPR000315">
    <property type="entry name" value="Znf_B-box"/>
</dbReference>
<name>A0A914ABX3_PATMI</name>
<feature type="compositionally biased region" description="Polar residues" evidence="5">
    <location>
        <begin position="306"/>
        <end position="323"/>
    </location>
</feature>
<evidence type="ECO:0000259" key="6">
    <source>
        <dbReference type="PROSITE" id="PS50089"/>
    </source>
</evidence>
<dbReference type="Gene3D" id="3.30.160.60">
    <property type="entry name" value="Classic Zinc Finger"/>
    <property type="match status" value="1"/>
</dbReference>
<dbReference type="InterPro" id="IPR001841">
    <property type="entry name" value="Znf_RING"/>
</dbReference>
<evidence type="ECO:0000313" key="8">
    <source>
        <dbReference type="EnsemblMetazoa" id="XP_038061415.1"/>
    </source>
</evidence>
<dbReference type="RefSeq" id="XP_038061415.1">
    <property type="nucleotide sequence ID" value="XM_038205487.1"/>
</dbReference>
<evidence type="ECO:0000313" key="9">
    <source>
        <dbReference type="Proteomes" id="UP000887568"/>
    </source>
</evidence>
<dbReference type="InterPro" id="IPR027370">
    <property type="entry name" value="Znf-RING_euk"/>
</dbReference>
<dbReference type="OrthoDB" id="6105938at2759"/>
<reference evidence="8" key="1">
    <citation type="submission" date="2022-11" db="UniProtKB">
        <authorList>
            <consortium name="EnsemblMetazoa"/>
        </authorList>
    </citation>
    <scope>IDENTIFICATION</scope>
</reference>
<dbReference type="InterPro" id="IPR017907">
    <property type="entry name" value="Znf_RING_CS"/>
</dbReference>
<evidence type="ECO:0000256" key="5">
    <source>
        <dbReference type="SAM" id="MobiDB-lite"/>
    </source>
</evidence>
<dbReference type="InterPro" id="IPR047153">
    <property type="entry name" value="TRIM45/56/19-like"/>
</dbReference>
<dbReference type="Gene3D" id="3.30.40.10">
    <property type="entry name" value="Zinc/RING finger domain, C3HC4 (zinc finger)"/>
    <property type="match status" value="1"/>
</dbReference>
<dbReference type="Pfam" id="PF13445">
    <property type="entry name" value="zf-RING_UBOX"/>
    <property type="match status" value="1"/>
</dbReference>
<dbReference type="PROSITE" id="PS00518">
    <property type="entry name" value="ZF_RING_1"/>
    <property type="match status" value="1"/>
</dbReference>
<evidence type="ECO:0000256" key="4">
    <source>
        <dbReference type="PROSITE-ProRule" id="PRU00024"/>
    </source>
</evidence>
<feature type="domain" description="RING-type" evidence="6">
    <location>
        <begin position="14"/>
        <end position="59"/>
    </location>
</feature>
<evidence type="ECO:0000256" key="1">
    <source>
        <dbReference type="ARBA" id="ARBA00022723"/>
    </source>
</evidence>
<proteinExistence type="predicted"/>
<dbReference type="PROSITE" id="PS50089">
    <property type="entry name" value="ZF_RING_2"/>
    <property type="match status" value="1"/>
</dbReference>
<feature type="domain" description="B box-type" evidence="7">
    <location>
        <begin position="102"/>
        <end position="144"/>
    </location>
</feature>
<feature type="region of interest" description="Disordered" evidence="5">
    <location>
        <begin position="350"/>
        <end position="417"/>
    </location>
</feature>
<accession>A0A914ABX3</accession>
<dbReference type="PROSITE" id="PS50119">
    <property type="entry name" value="ZF_BBOX"/>
    <property type="match status" value="1"/>
</dbReference>
<dbReference type="PANTHER" id="PTHR25462">
    <property type="entry name" value="BONUS, ISOFORM C-RELATED"/>
    <property type="match status" value="1"/>
</dbReference>
<dbReference type="AlphaFoldDB" id="A0A914ABX3"/>
<evidence type="ECO:0000256" key="2">
    <source>
        <dbReference type="ARBA" id="ARBA00022771"/>
    </source>
</evidence>
<evidence type="ECO:0000256" key="3">
    <source>
        <dbReference type="ARBA" id="ARBA00022833"/>
    </source>
</evidence>
<evidence type="ECO:0000259" key="7">
    <source>
        <dbReference type="PROSITE" id="PS50119"/>
    </source>
</evidence>
<dbReference type="EnsemblMetazoa" id="XM_038205487.1">
    <property type="protein sequence ID" value="XP_038061415.1"/>
    <property type="gene ID" value="LOC119732099"/>
</dbReference>
<dbReference type="InterPro" id="IPR013083">
    <property type="entry name" value="Znf_RING/FYVE/PHD"/>
</dbReference>
<keyword evidence="2 4" id="KW-0863">Zinc-finger</keyword>
<dbReference type="Pfam" id="PF00643">
    <property type="entry name" value="zf-B_box"/>
    <property type="match status" value="1"/>
</dbReference>
<dbReference type="SMART" id="SM00184">
    <property type="entry name" value="RING"/>
    <property type="match status" value="1"/>
</dbReference>
<dbReference type="SMART" id="SM00336">
    <property type="entry name" value="BBOX"/>
    <property type="match status" value="1"/>
</dbReference>
<sequence length="417" mass="46217">MSAPSLDVGDQLECPICLDQLWEPKLLNCGHTFCLKCLDGVFEPEEFPQNPVVACPVCRKKTPVPNKGVAGLTSNFALQSLLEALSPLKPKTTAEVAKTADGEATICEIHNEIRKFYCSSCEVLICRDCTVVDHPRPEHKCMNLDEAYTWRRELNDKELQLAVRVVKLAKRSKGILQSAEATLNERCNQVISEIEKCRETGLEQLQRKTEAIEAFQVDLESEILGLHDLSEDATKTDLLDQSKGVIESLTSLREQKDEMLDKPEAVEYPVFVGSSEEIQGWPKQLNLDKSGKGRSRKPRPRRQQSDGSGQSKQETSITSDESLVSNIGQMKFASLMGQEPMIPVQGGYWREIPMDKGQPNRGRGYYHHHRGRGGQDNRGRGGPDHRGRGGNQNRGRGGKRGGGGAERGRGSGNQKAN</sequence>
<feature type="compositionally biased region" description="Basic and acidic residues" evidence="5">
    <location>
        <begin position="373"/>
        <end position="387"/>
    </location>
</feature>
<feature type="region of interest" description="Disordered" evidence="5">
    <location>
        <begin position="281"/>
        <end position="323"/>
    </location>
</feature>
<feature type="compositionally biased region" description="Basic residues" evidence="5">
    <location>
        <begin position="292"/>
        <end position="302"/>
    </location>
</feature>
<dbReference type="GO" id="GO:0008270">
    <property type="term" value="F:zinc ion binding"/>
    <property type="evidence" value="ECO:0007669"/>
    <property type="project" value="UniProtKB-KW"/>
</dbReference>
<dbReference type="Proteomes" id="UP000887568">
    <property type="component" value="Unplaced"/>
</dbReference>
<protein>
    <submittedName>
        <fullName evidence="8">Uncharacterized protein</fullName>
    </submittedName>
</protein>
<dbReference type="SUPFAM" id="SSF57845">
    <property type="entry name" value="B-box zinc-binding domain"/>
    <property type="match status" value="1"/>
</dbReference>
<dbReference type="GeneID" id="119732099"/>
<keyword evidence="3" id="KW-0862">Zinc</keyword>
<dbReference type="OMA" id="DEAYTWR"/>
<keyword evidence="9" id="KW-1185">Reference proteome</keyword>
<dbReference type="PANTHER" id="PTHR25462:SF296">
    <property type="entry name" value="MEIOTIC P26, ISOFORM F"/>
    <property type="match status" value="1"/>
</dbReference>